<evidence type="ECO:0000256" key="1">
    <source>
        <dbReference type="SAM" id="MobiDB-lite"/>
    </source>
</evidence>
<feature type="region of interest" description="Disordered" evidence="1">
    <location>
        <begin position="1"/>
        <end position="30"/>
    </location>
</feature>
<accession>A0A1B6H3K7</accession>
<dbReference type="AlphaFoldDB" id="A0A1B6H3K7"/>
<sequence length="112" mass="12696">SGSGSSPSGSQNTLPAIPQSPEAPIPLLPPPERVRVRDWYAWECIASLEDLCNLIRILYWTSSHCLNSDRVWKVRFAPRVWRAVREDLEDLLRTAGDRMEDARRNNTSSPPP</sequence>
<feature type="non-terminal residue" evidence="2">
    <location>
        <position position="1"/>
    </location>
</feature>
<proteinExistence type="predicted"/>
<organism evidence="2">
    <name type="scientific">Cuerna arida</name>
    <dbReference type="NCBI Taxonomy" id="1464854"/>
    <lineage>
        <taxon>Eukaryota</taxon>
        <taxon>Metazoa</taxon>
        <taxon>Ecdysozoa</taxon>
        <taxon>Arthropoda</taxon>
        <taxon>Hexapoda</taxon>
        <taxon>Insecta</taxon>
        <taxon>Pterygota</taxon>
        <taxon>Neoptera</taxon>
        <taxon>Paraneoptera</taxon>
        <taxon>Hemiptera</taxon>
        <taxon>Auchenorrhyncha</taxon>
        <taxon>Membracoidea</taxon>
        <taxon>Cicadellidae</taxon>
        <taxon>Cicadellinae</taxon>
        <taxon>Proconiini</taxon>
        <taxon>Cuerna</taxon>
    </lineage>
</organism>
<feature type="compositionally biased region" description="Low complexity" evidence="1">
    <location>
        <begin position="1"/>
        <end position="10"/>
    </location>
</feature>
<feature type="non-terminal residue" evidence="2">
    <location>
        <position position="112"/>
    </location>
</feature>
<gene>
    <name evidence="2" type="ORF">g.2404</name>
</gene>
<protein>
    <submittedName>
        <fullName evidence="2">Uncharacterized protein</fullName>
    </submittedName>
</protein>
<feature type="compositionally biased region" description="Pro residues" evidence="1">
    <location>
        <begin position="21"/>
        <end position="30"/>
    </location>
</feature>
<reference evidence="2" key="1">
    <citation type="submission" date="2015-11" db="EMBL/GenBank/DDBJ databases">
        <title>De novo transcriptome assembly of four potential Pierce s Disease insect vectors from Arizona vineyards.</title>
        <authorList>
            <person name="Tassone E.E."/>
        </authorList>
    </citation>
    <scope>NUCLEOTIDE SEQUENCE</scope>
</reference>
<dbReference type="EMBL" id="GECZ01000497">
    <property type="protein sequence ID" value="JAS69272.1"/>
    <property type="molecule type" value="Transcribed_RNA"/>
</dbReference>
<evidence type="ECO:0000313" key="2">
    <source>
        <dbReference type="EMBL" id="JAS69272.1"/>
    </source>
</evidence>
<name>A0A1B6H3K7_9HEMI</name>